<comment type="caution">
    <text evidence="1">The sequence shown here is derived from an EMBL/GenBank/DDBJ whole genome shotgun (WGS) entry which is preliminary data.</text>
</comment>
<dbReference type="EMBL" id="RZYA01000017">
    <property type="protein sequence ID" value="RVU19658.1"/>
    <property type="molecule type" value="Genomic_DNA"/>
</dbReference>
<evidence type="ECO:0008006" key="3">
    <source>
        <dbReference type="Google" id="ProtNLM"/>
    </source>
</evidence>
<dbReference type="AlphaFoldDB" id="A0A3S2VX56"/>
<sequence>MMPGMADNGGGTAAGDISRSRIRDYADASPPAIHAEHATSRTHAAHDSSAQLRHEFPALVGEFRRTAVLLPLSDDRFPLTADFGGVRWLYAFSDEAALARFAIARGEGNREWSFDRVLGARLLDAVIPALDVPCGVALDVASPGDEVLLPPVAGVVPDGAAVDMGTHGDEASRD</sequence>
<gene>
    <name evidence="1" type="ORF">EOT10_29405</name>
</gene>
<accession>A0A3S2VX56</accession>
<keyword evidence="2" id="KW-1185">Reference proteome</keyword>
<reference evidence="1 2" key="1">
    <citation type="submission" date="2019-01" db="EMBL/GenBank/DDBJ databases">
        <title>Genome sequences of Streptomyces and Rhizobium isolates collected from root and soil.</title>
        <authorList>
            <person name="Chhettri S."/>
            <person name="Sevigny J.L."/>
            <person name="Sen A."/>
            <person name="Ennis N."/>
            <person name="Tisa L."/>
        </authorList>
    </citation>
    <scope>NUCLEOTIDE SEQUENCE [LARGE SCALE GENOMIC DNA]</scope>
    <source>
        <strain evidence="1 2">San01</strain>
    </source>
</reference>
<evidence type="ECO:0000313" key="2">
    <source>
        <dbReference type="Proteomes" id="UP000283128"/>
    </source>
</evidence>
<dbReference type="OrthoDB" id="4566001at2"/>
<dbReference type="Proteomes" id="UP000283128">
    <property type="component" value="Unassembled WGS sequence"/>
</dbReference>
<name>A0A3S2VX56_9ACTN</name>
<evidence type="ECO:0000313" key="1">
    <source>
        <dbReference type="EMBL" id="RVU19658.1"/>
    </source>
</evidence>
<proteinExistence type="predicted"/>
<protein>
    <recommendedName>
        <fullName evidence="3">SseB family protein</fullName>
    </recommendedName>
</protein>
<organism evidence="1 2">
    <name type="scientific">Streptomyces antnestii</name>
    <dbReference type="NCBI Taxonomy" id="2494256"/>
    <lineage>
        <taxon>Bacteria</taxon>
        <taxon>Bacillati</taxon>
        <taxon>Actinomycetota</taxon>
        <taxon>Actinomycetes</taxon>
        <taxon>Kitasatosporales</taxon>
        <taxon>Streptomycetaceae</taxon>
        <taxon>Streptomyces</taxon>
    </lineage>
</organism>